<protein>
    <submittedName>
        <fullName evidence="2">Uncharacterized protein</fullName>
    </submittedName>
</protein>
<evidence type="ECO:0000256" key="1">
    <source>
        <dbReference type="SAM" id="Phobius"/>
    </source>
</evidence>
<accession>A0ABQ8EWN6</accession>
<keyword evidence="3" id="KW-1185">Reference proteome</keyword>
<keyword evidence="1" id="KW-0812">Transmembrane</keyword>
<reference evidence="2 3" key="1">
    <citation type="submission" date="2021-02" db="EMBL/GenBank/DDBJ databases">
        <title>Variation within the Batrachochytrium salamandrivorans European outbreak.</title>
        <authorList>
            <person name="Kelly M."/>
            <person name="Pasmans F."/>
            <person name="Shea T.P."/>
            <person name="Munoz J.F."/>
            <person name="Carranza S."/>
            <person name="Cuomo C.A."/>
            <person name="Martel A."/>
        </authorList>
    </citation>
    <scope>NUCLEOTIDE SEQUENCE [LARGE SCALE GENOMIC DNA]</scope>
    <source>
        <strain evidence="2 3">AMFP18/2</strain>
    </source>
</reference>
<sequence length="120" mass="13678">MFSITSRRVLTSASTAASASTRALVRPQSMGVAHLQMQTRSNWNLSAGLPNLKGMNGQTTLGELWERAYVKYQYRLMYPIAAWVGFLWYNLWVPYAPKAEKAEAKARMDYLKSLEYHQSP</sequence>
<evidence type="ECO:0000313" key="2">
    <source>
        <dbReference type="EMBL" id="KAH6587869.1"/>
    </source>
</evidence>
<comment type="caution">
    <text evidence="2">The sequence shown here is derived from an EMBL/GenBank/DDBJ whole genome shotgun (WGS) entry which is preliminary data.</text>
</comment>
<proteinExistence type="predicted"/>
<dbReference type="Proteomes" id="UP001648503">
    <property type="component" value="Unassembled WGS sequence"/>
</dbReference>
<keyword evidence="1" id="KW-1133">Transmembrane helix</keyword>
<feature type="transmembrane region" description="Helical" evidence="1">
    <location>
        <begin position="76"/>
        <end position="95"/>
    </location>
</feature>
<dbReference type="EMBL" id="JAFCIX010000550">
    <property type="protein sequence ID" value="KAH6587869.1"/>
    <property type="molecule type" value="Genomic_DNA"/>
</dbReference>
<organism evidence="2 3">
    <name type="scientific">Batrachochytrium salamandrivorans</name>
    <dbReference type="NCBI Taxonomy" id="1357716"/>
    <lineage>
        <taxon>Eukaryota</taxon>
        <taxon>Fungi</taxon>
        <taxon>Fungi incertae sedis</taxon>
        <taxon>Chytridiomycota</taxon>
        <taxon>Chytridiomycota incertae sedis</taxon>
        <taxon>Chytridiomycetes</taxon>
        <taxon>Rhizophydiales</taxon>
        <taxon>Rhizophydiales incertae sedis</taxon>
        <taxon>Batrachochytrium</taxon>
    </lineage>
</organism>
<name>A0ABQ8EWN6_9FUNG</name>
<evidence type="ECO:0000313" key="3">
    <source>
        <dbReference type="Proteomes" id="UP001648503"/>
    </source>
</evidence>
<keyword evidence="1" id="KW-0472">Membrane</keyword>
<gene>
    <name evidence="2" type="ORF">BASA50_011061</name>
</gene>